<gene>
    <name evidence="7" type="ORF">KQJ23_18585</name>
</gene>
<keyword evidence="4 7" id="KW-0067">ATP-binding</keyword>
<evidence type="ECO:0000256" key="5">
    <source>
        <dbReference type="ARBA" id="ARBA00022967"/>
    </source>
</evidence>
<evidence type="ECO:0000313" key="8">
    <source>
        <dbReference type="Proteomes" id="UP000743001"/>
    </source>
</evidence>
<evidence type="ECO:0000256" key="2">
    <source>
        <dbReference type="ARBA" id="ARBA00022448"/>
    </source>
</evidence>
<evidence type="ECO:0000256" key="4">
    <source>
        <dbReference type="ARBA" id="ARBA00022840"/>
    </source>
</evidence>
<keyword evidence="2" id="KW-0813">Transport</keyword>
<dbReference type="Pfam" id="PF00005">
    <property type="entry name" value="ABC_tran"/>
    <property type="match status" value="1"/>
</dbReference>
<dbReference type="InterPro" id="IPR029439">
    <property type="entry name" value="Wzt_C"/>
</dbReference>
<keyword evidence="3" id="KW-0547">Nucleotide-binding</keyword>
<dbReference type="GO" id="GO:0005524">
    <property type="term" value="F:ATP binding"/>
    <property type="evidence" value="ECO:0007669"/>
    <property type="project" value="UniProtKB-KW"/>
</dbReference>
<sequence>MDAISISNVTKTFKIFTERSSTLKDRIVKGRKNKYQEFCALNNVSLNIEKGQTVGFIGRNGSGKSTLLKLLTGILYPDSGQIRVSGKVSSLLELGAGFHPDFTGRENIFMNAAILGLTKKEIKKKLDQIIMFSELKGYIDNPVRNYSSGMYMRLAFSVAIMVEPEVLLIDEVLAVGDAAFQQKCMDQLRNMKQKGTTIVFVSHDLGAMEKLCDRVVWINKGKIVEDDKPKKVIDKYLEYLAIEEDKRLIEEAGEVNKQIEVKQDSSDSFDTNKENQHDEQRWGNRKVEITDVILEDFNGKKKMSFLSGDELLIRIHYKSWGFVENPVFGIAIHTLEHVHCYGTNTQIDYYKIDELSVNDVGEVYFKIPQLNLCGGTYLLTVAIHDENGLQYDFHDKKYSFKVTSLSNEVGIVKIDHHWDRSEF</sequence>
<proteinExistence type="inferred from homology"/>
<reference evidence="7 8" key="1">
    <citation type="submission" date="2021-06" db="EMBL/GenBank/DDBJ databases">
        <authorList>
            <person name="Sun Q."/>
            <person name="Li D."/>
        </authorList>
    </citation>
    <scope>NUCLEOTIDE SEQUENCE [LARGE SCALE GENOMIC DNA]</scope>
    <source>
        <strain evidence="7 8">MSJ-6</strain>
    </source>
</reference>
<accession>A0ABS6FXJ3</accession>
<feature type="domain" description="ABC transporter" evidence="6">
    <location>
        <begin position="4"/>
        <end position="245"/>
    </location>
</feature>
<dbReference type="EMBL" id="JAHLQJ010000018">
    <property type="protein sequence ID" value="MBU5673845.1"/>
    <property type="molecule type" value="Genomic_DNA"/>
</dbReference>
<dbReference type="Pfam" id="PF14524">
    <property type="entry name" value="Wzt_C"/>
    <property type="match status" value="1"/>
</dbReference>
<name>A0ABS6FXJ3_9BACL</name>
<dbReference type="Proteomes" id="UP000743001">
    <property type="component" value="Unassembled WGS sequence"/>
</dbReference>
<dbReference type="InterPro" id="IPR015860">
    <property type="entry name" value="ABC_transpr_TagH-like"/>
</dbReference>
<dbReference type="InterPro" id="IPR003439">
    <property type="entry name" value="ABC_transporter-like_ATP-bd"/>
</dbReference>
<dbReference type="PROSITE" id="PS50893">
    <property type="entry name" value="ABC_TRANSPORTER_2"/>
    <property type="match status" value="1"/>
</dbReference>
<evidence type="ECO:0000256" key="1">
    <source>
        <dbReference type="ARBA" id="ARBA00005417"/>
    </source>
</evidence>
<dbReference type="RefSeq" id="WP_216480426.1">
    <property type="nucleotide sequence ID" value="NZ_JAHLQJ010000018.1"/>
</dbReference>
<evidence type="ECO:0000313" key="7">
    <source>
        <dbReference type="EMBL" id="MBU5673845.1"/>
    </source>
</evidence>
<dbReference type="SMART" id="SM00382">
    <property type="entry name" value="AAA"/>
    <property type="match status" value="1"/>
</dbReference>
<keyword evidence="8" id="KW-1185">Reference proteome</keyword>
<dbReference type="CDD" id="cd10147">
    <property type="entry name" value="Wzt_C-like"/>
    <property type="match status" value="1"/>
</dbReference>
<dbReference type="CDD" id="cd03220">
    <property type="entry name" value="ABC_KpsT_Wzt"/>
    <property type="match status" value="1"/>
</dbReference>
<organism evidence="7 8">
    <name type="scientific">Paenibacillus brevis</name>
    <dbReference type="NCBI Taxonomy" id="2841508"/>
    <lineage>
        <taxon>Bacteria</taxon>
        <taxon>Bacillati</taxon>
        <taxon>Bacillota</taxon>
        <taxon>Bacilli</taxon>
        <taxon>Bacillales</taxon>
        <taxon>Paenibacillaceae</taxon>
        <taxon>Paenibacillus</taxon>
    </lineage>
</organism>
<comment type="caution">
    <text evidence="7">The sequence shown here is derived from an EMBL/GenBank/DDBJ whole genome shotgun (WGS) entry which is preliminary data.</text>
</comment>
<keyword evidence="5" id="KW-1278">Translocase</keyword>
<evidence type="ECO:0000259" key="6">
    <source>
        <dbReference type="PROSITE" id="PS50893"/>
    </source>
</evidence>
<dbReference type="InterPro" id="IPR050683">
    <property type="entry name" value="Bact_Polysacc_Export_ATP-bd"/>
</dbReference>
<evidence type="ECO:0000256" key="3">
    <source>
        <dbReference type="ARBA" id="ARBA00022741"/>
    </source>
</evidence>
<dbReference type="InterPro" id="IPR003593">
    <property type="entry name" value="AAA+_ATPase"/>
</dbReference>
<dbReference type="PANTHER" id="PTHR46743">
    <property type="entry name" value="TEICHOIC ACIDS EXPORT ATP-BINDING PROTEIN TAGH"/>
    <property type="match status" value="1"/>
</dbReference>
<protein>
    <submittedName>
        <fullName evidence="7">ABC transporter ATP-binding protein</fullName>
    </submittedName>
</protein>
<dbReference type="PANTHER" id="PTHR46743:SF2">
    <property type="entry name" value="TEICHOIC ACIDS EXPORT ATP-BINDING PROTEIN TAGH"/>
    <property type="match status" value="1"/>
</dbReference>
<comment type="similarity">
    <text evidence="1">Belongs to the ABC transporter superfamily.</text>
</comment>